<dbReference type="GO" id="GO:0016301">
    <property type="term" value="F:kinase activity"/>
    <property type="evidence" value="ECO:0007669"/>
    <property type="project" value="UniProtKB-KW"/>
</dbReference>
<keyword evidence="5" id="KW-1185">Reference proteome</keyword>
<feature type="domain" description="Carbohydrate kinase PfkB" evidence="3">
    <location>
        <begin position="4"/>
        <end position="284"/>
    </location>
</feature>
<dbReference type="PROSITE" id="PS00584">
    <property type="entry name" value="PFKB_KINASES_2"/>
    <property type="match status" value="1"/>
</dbReference>
<dbReference type="InterPro" id="IPR029056">
    <property type="entry name" value="Ribokinase-like"/>
</dbReference>
<dbReference type="Proteomes" id="UP000607645">
    <property type="component" value="Unassembled WGS sequence"/>
</dbReference>
<evidence type="ECO:0000313" key="4">
    <source>
        <dbReference type="EMBL" id="MBC5737501.1"/>
    </source>
</evidence>
<dbReference type="EMBL" id="JACOPQ010000007">
    <property type="protein sequence ID" value="MBC5737501.1"/>
    <property type="molecule type" value="Genomic_DNA"/>
</dbReference>
<protein>
    <submittedName>
        <fullName evidence="4">Carbohydrate kinase family protein</fullName>
    </submittedName>
</protein>
<proteinExistence type="predicted"/>
<accession>A0A8J6JDH5</accession>
<keyword evidence="1" id="KW-0808">Transferase</keyword>
<gene>
    <name evidence="4" type="ORF">H8S62_10835</name>
</gene>
<name>A0A8J6JDH5_9FIRM</name>
<evidence type="ECO:0000256" key="2">
    <source>
        <dbReference type="ARBA" id="ARBA00022777"/>
    </source>
</evidence>
<dbReference type="InterPro" id="IPR002173">
    <property type="entry name" value="Carboh/pur_kinase_PfkB_CS"/>
</dbReference>
<evidence type="ECO:0000259" key="3">
    <source>
        <dbReference type="Pfam" id="PF00294"/>
    </source>
</evidence>
<evidence type="ECO:0000256" key="1">
    <source>
        <dbReference type="ARBA" id="ARBA00022679"/>
    </source>
</evidence>
<comment type="caution">
    <text evidence="4">The sequence shown here is derived from an EMBL/GenBank/DDBJ whole genome shotgun (WGS) entry which is preliminary data.</text>
</comment>
<reference evidence="4" key="1">
    <citation type="submission" date="2020-08" db="EMBL/GenBank/DDBJ databases">
        <title>Genome public.</title>
        <authorList>
            <person name="Liu C."/>
            <person name="Sun Q."/>
        </authorList>
    </citation>
    <scope>NUCLEOTIDE SEQUENCE</scope>
    <source>
        <strain evidence="4">NSJ-52</strain>
    </source>
</reference>
<sequence length="312" mass="34358">MSFVAGVGLTNVDLVYGGLPRVPAEGEECFAQSLTLQPGGGIPATMIALGRLGVAARILTFLGADLFSAFARESFRANGVTPLNLYHGKGIPVCMTTAMLTPGERTFCTYVERPPITDRALEEVYAASRGAKAVLMCPDGYLEVYRRLHREGTVLIFDMGWDDELSLEKYHEYLALADYYTPNRKEALKITGADSLEEAAVVLERYFDHVLIKLDTEGCLIREKGRGHVIPSISEFTCRDSIGAGDAFLAGFLYGIFYDRPFDRCVLLGNLTGGKCVTGDGCLSAWLSEPELLMLEQRYCFLLDGRFARRTD</sequence>
<dbReference type="SUPFAM" id="SSF53613">
    <property type="entry name" value="Ribokinase-like"/>
    <property type="match status" value="1"/>
</dbReference>
<dbReference type="PANTHER" id="PTHR10584">
    <property type="entry name" value="SUGAR KINASE"/>
    <property type="match status" value="1"/>
</dbReference>
<dbReference type="AlphaFoldDB" id="A0A8J6JDH5"/>
<dbReference type="PANTHER" id="PTHR10584:SF167">
    <property type="entry name" value="PFKB DOMAIN PROTEIN"/>
    <property type="match status" value="1"/>
</dbReference>
<keyword evidence="2 4" id="KW-0418">Kinase</keyword>
<dbReference type="Pfam" id="PF00294">
    <property type="entry name" value="PfkB"/>
    <property type="match status" value="1"/>
</dbReference>
<dbReference type="Gene3D" id="3.40.1190.20">
    <property type="match status" value="1"/>
</dbReference>
<dbReference type="RefSeq" id="WP_186919315.1">
    <property type="nucleotide sequence ID" value="NZ_JACOPQ010000007.1"/>
</dbReference>
<dbReference type="InterPro" id="IPR011611">
    <property type="entry name" value="PfkB_dom"/>
</dbReference>
<evidence type="ECO:0000313" key="5">
    <source>
        <dbReference type="Proteomes" id="UP000607645"/>
    </source>
</evidence>
<organism evidence="4 5">
    <name type="scientific">Lawsonibacter faecis</name>
    <dbReference type="NCBI Taxonomy" id="2763052"/>
    <lineage>
        <taxon>Bacteria</taxon>
        <taxon>Bacillati</taxon>
        <taxon>Bacillota</taxon>
        <taxon>Clostridia</taxon>
        <taxon>Eubacteriales</taxon>
        <taxon>Oscillospiraceae</taxon>
        <taxon>Lawsonibacter</taxon>
    </lineage>
</organism>